<protein>
    <submittedName>
        <fullName evidence="2">Uncharacterized protein</fullName>
    </submittedName>
</protein>
<evidence type="ECO:0000313" key="2">
    <source>
        <dbReference type="EMBL" id="CAA9463105.1"/>
    </source>
</evidence>
<sequence length="192" mass="20461">MTPIFLIASWFQERIKGTNVSQRILVGRELFAGPGTWLVFLLALGSLLASCGGPEEKEGDVSVPPSPEDAGEVVVRVSGTEGIEYSGTYGTIEGMLQTVEDSVESEPTDYVVEVVEGVSDGVTAGFQKVQPGEGDLHVEILADDQVVVESRTLAEFGAVNADWFPRVDVPEVLPGENKESLPGEEVAPEESP</sequence>
<evidence type="ECO:0000256" key="1">
    <source>
        <dbReference type="SAM" id="MobiDB-lite"/>
    </source>
</evidence>
<accession>A0A6J4RBM2</accession>
<name>A0A6J4RBM2_9ACTN</name>
<reference evidence="2" key="1">
    <citation type="submission" date="2020-02" db="EMBL/GenBank/DDBJ databases">
        <authorList>
            <person name="Meier V. D."/>
        </authorList>
    </citation>
    <scope>NUCLEOTIDE SEQUENCE</scope>
    <source>
        <strain evidence="2">AVDCRST_MAG28</strain>
    </source>
</reference>
<gene>
    <name evidence="2" type="ORF">AVDCRST_MAG28-3652</name>
</gene>
<dbReference type="AlphaFoldDB" id="A0A6J4RBM2"/>
<feature type="region of interest" description="Disordered" evidence="1">
    <location>
        <begin position="171"/>
        <end position="192"/>
    </location>
</feature>
<proteinExistence type="predicted"/>
<organism evidence="2">
    <name type="scientific">uncultured Rubrobacteraceae bacterium</name>
    <dbReference type="NCBI Taxonomy" id="349277"/>
    <lineage>
        <taxon>Bacteria</taxon>
        <taxon>Bacillati</taxon>
        <taxon>Actinomycetota</taxon>
        <taxon>Rubrobacteria</taxon>
        <taxon>Rubrobacterales</taxon>
        <taxon>Rubrobacteraceae</taxon>
        <taxon>environmental samples</taxon>
    </lineage>
</organism>
<dbReference type="EMBL" id="CADCVE010000092">
    <property type="protein sequence ID" value="CAA9463105.1"/>
    <property type="molecule type" value="Genomic_DNA"/>
</dbReference>